<evidence type="ECO:0000313" key="3">
    <source>
        <dbReference type="EMBL" id="CAK5269147.1"/>
    </source>
</evidence>
<name>A0AAD2H4K8_9AGAR</name>
<sequence length="97" mass="10568">DRVRAAVRTQRVAHLDAARQPRAHHGSTLGRGQCAPLQGVRRDVVLAGIRRQVDTPGVQHTLALLLFGGDVGEDVMQRHRGDRARGGPQIADLVRAR</sequence>
<protein>
    <submittedName>
        <fullName evidence="4">Uncharacterized protein</fullName>
    </submittedName>
</protein>
<gene>
    <name evidence="2" type="ORF">MYCIT1_LOCUS11598</name>
    <name evidence="3" type="ORF">MYCIT1_LOCUS12653</name>
    <name evidence="4" type="ORF">MYCIT1_LOCUS13004</name>
</gene>
<evidence type="ECO:0000313" key="5">
    <source>
        <dbReference type="Proteomes" id="UP001295794"/>
    </source>
</evidence>
<dbReference type="EMBL" id="CAVNYO010000146">
    <property type="protein sequence ID" value="CAK5269353.1"/>
    <property type="molecule type" value="Genomic_DNA"/>
</dbReference>
<dbReference type="AlphaFoldDB" id="A0AAD2H4K8"/>
<evidence type="ECO:0000313" key="2">
    <source>
        <dbReference type="EMBL" id="CAK5268416.1"/>
    </source>
</evidence>
<comment type="caution">
    <text evidence="4">The sequence shown here is derived from an EMBL/GenBank/DDBJ whole genome shotgun (WGS) entry which is preliminary data.</text>
</comment>
<keyword evidence="5" id="KW-1185">Reference proteome</keyword>
<dbReference type="EMBL" id="CAVNYO010000138">
    <property type="protein sequence ID" value="CAK5268416.1"/>
    <property type="molecule type" value="Genomic_DNA"/>
</dbReference>
<feature type="non-terminal residue" evidence="4">
    <location>
        <position position="1"/>
    </location>
</feature>
<evidence type="ECO:0000256" key="1">
    <source>
        <dbReference type="SAM" id="MobiDB-lite"/>
    </source>
</evidence>
<accession>A0AAD2H4K8</accession>
<proteinExistence type="predicted"/>
<evidence type="ECO:0000313" key="4">
    <source>
        <dbReference type="EMBL" id="CAK5269353.1"/>
    </source>
</evidence>
<feature type="compositionally biased region" description="Low complexity" evidence="1">
    <location>
        <begin position="1"/>
        <end position="12"/>
    </location>
</feature>
<dbReference type="EMBL" id="CAVNYO010000140">
    <property type="protein sequence ID" value="CAK5269147.1"/>
    <property type="molecule type" value="Genomic_DNA"/>
</dbReference>
<dbReference type="Proteomes" id="UP001295794">
    <property type="component" value="Unassembled WGS sequence"/>
</dbReference>
<feature type="region of interest" description="Disordered" evidence="1">
    <location>
        <begin position="1"/>
        <end position="34"/>
    </location>
</feature>
<organism evidence="4 5">
    <name type="scientific">Mycena citricolor</name>
    <dbReference type="NCBI Taxonomy" id="2018698"/>
    <lineage>
        <taxon>Eukaryota</taxon>
        <taxon>Fungi</taxon>
        <taxon>Dikarya</taxon>
        <taxon>Basidiomycota</taxon>
        <taxon>Agaricomycotina</taxon>
        <taxon>Agaricomycetes</taxon>
        <taxon>Agaricomycetidae</taxon>
        <taxon>Agaricales</taxon>
        <taxon>Marasmiineae</taxon>
        <taxon>Mycenaceae</taxon>
        <taxon>Mycena</taxon>
    </lineage>
</organism>
<reference evidence="4" key="1">
    <citation type="submission" date="2023-11" db="EMBL/GenBank/DDBJ databases">
        <authorList>
            <person name="De Vega J J."/>
            <person name="De Vega J J."/>
        </authorList>
    </citation>
    <scope>NUCLEOTIDE SEQUENCE</scope>
</reference>